<accession>A0A9W9UPR6</accession>
<evidence type="ECO:0000313" key="8">
    <source>
        <dbReference type="Proteomes" id="UP001148299"/>
    </source>
</evidence>
<dbReference type="GO" id="GO:0008270">
    <property type="term" value="F:zinc ion binding"/>
    <property type="evidence" value="ECO:0007669"/>
    <property type="project" value="UniProtKB-KW"/>
</dbReference>
<dbReference type="PANTHER" id="PTHR46481:SF10">
    <property type="entry name" value="ZINC FINGER BED DOMAIN-CONTAINING PROTEIN 39"/>
    <property type="match status" value="1"/>
</dbReference>
<dbReference type="EMBL" id="JAPZBR010000006">
    <property type="protein sequence ID" value="KAJ5350231.1"/>
    <property type="molecule type" value="Genomic_DNA"/>
</dbReference>
<feature type="compositionally biased region" description="Polar residues" evidence="6">
    <location>
        <begin position="467"/>
        <end position="476"/>
    </location>
</feature>
<evidence type="ECO:0000313" key="7">
    <source>
        <dbReference type="EMBL" id="KAJ5350231.1"/>
    </source>
</evidence>
<keyword evidence="8" id="KW-1185">Reference proteome</keyword>
<evidence type="ECO:0000256" key="3">
    <source>
        <dbReference type="ARBA" id="ARBA00022771"/>
    </source>
</evidence>
<feature type="region of interest" description="Disordered" evidence="6">
    <location>
        <begin position="458"/>
        <end position="516"/>
    </location>
</feature>
<evidence type="ECO:0000256" key="1">
    <source>
        <dbReference type="ARBA" id="ARBA00004123"/>
    </source>
</evidence>
<sequence>MSRQPVSQSPRLQVQTKPNDLDLPRNGQTHLKENSLYRVILVDAESRIDEREADLTGLFCVEWQIWPLQGQREYDNYVVCVEFDKGGKLSVIDGGLHNWLREPCVAESLKRNPSIGCPRIIVKEKCVFDVLTSTSLTVDAAEEDHCVAFSIKMATFDIRKAPVQIAAEFKKCVPNAIEKLLSNGAITALCHTKFPTSRTGTDIIGDSVTAHFGGSGHPENAFPSTRIREMNKYPTPEHAPSSVESRGCLNGDTHMQSNLYSVHPPIPGPKVLHDMRPQTLFHKSMMLSWIEESPTSDRTLVTEVLLRLQASNVAFMGLFYINVFTKLSEEACRSALRTWSYMTPVLSPSNDRRNALVIILYQGDTEKLTTDLEVMEMEWIDKWMLGLCLGVRRLETYHLSKLMEFISHIPSLEDLIPNDILTYPFVRKTRGLPRRDYNALNNGTSSLLPGPWEGNILEMESPCSPAPSESTGAEGTSPSVRSSHIPSSSPAPLDPELSGLASNQSSPPPCKRRKVKSYSSWTPEHFWITELDNTWRRRGGPPKKDQLLVCRQCSWSSRDSARYGSTSNLLAHLQTKHRIRSGSDITSSSNIETTLDQFLRPASERAGLEQMLIQWVVQTRQPFTVVEHPAFRALFAATGATLPIKTADTLVNRIKEDFRTNRNCVKQELARSSHTLALSLDVWTSENQIAIMGTISHWISPEFEKREELLEFTDICGPHSGENLAEIVMKMLEELDVAPKLLTITEYAASNGNLCDSLHAELLKKYDDKNDQFRIRPLY</sequence>
<gene>
    <name evidence="7" type="ORF">N7541_007958</name>
</gene>
<proteinExistence type="predicted"/>
<comment type="caution">
    <text evidence="7">The sequence shown here is derived from an EMBL/GenBank/DDBJ whole genome shotgun (WGS) entry which is preliminary data.</text>
</comment>
<reference evidence="7" key="2">
    <citation type="journal article" date="2023" name="IMA Fungus">
        <title>Comparative genomic study of the Penicillium genus elucidates a diverse pangenome and 15 lateral gene transfer events.</title>
        <authorList>
            <person name="Petersen C."/>
            <person name="Sorensen T."/>
            <person name="Nielsen M.R."/>
            <person name="Sondergaard T.E."/>
            <person name="Sorensen J.L."/>
            <person name="Fitzpatrick D.A."/>
            <person name="Frisvad J.C."/>
            <person name="Nielsen K.L."/>
        </authorList>
    </citation>
    <scope>NUCLEOTIDE SEQUENCE</scope>
    <source>
        <strain evidence="7">IBT 35675</strain>
    </source>
</reference>
<dbReference type="InterPro" id="IPR052035">
    <property type="entry name" value="ZnF_BED_domain_contain"/>
</dbReference>
<keyword evidence="4" id="KW-0862">Zinc</keyword>
<evidence type="ECO:0000256" key="5">
    <source>
        <dbReference type="ARBA" id="ARBA00023242"/>
    </source>
</evidence>
<dbReference type="GO" id="GO:0005634">
    <property type="term" value="C:nucleus"/>
    <property type="evidence" value="ECO:0007669"/>
    <property type="project" value="UniProtKB-SubCell"/>
</dbReference>
<protein>
    <recommendedName>
        <fullName evidence="9">BED-type domain-containing protein</fullName>
    </recommendedName>
</protein>
<reference evidence="7" key="1">
    <citation type="submission" date="2022-12" db="EMBL/GenBank/DDBJ databases">
        <authorList>
            <person name="Petersen C."/>
        </authorList>
    </citation>
    <scope>NUCLEOTIDE SEQUENCE</scope>
    <source>
        <strain evidence="7">IBT 35675</strain>
    </source>
</reference>
<evidence type="ECO:0000256" key="4">
    <source>
        <dbReference type="ARBA" id="ARBA00022833"/>
    </source>
</evidence>
<dbReference type="Proteomes" id="UP001148299">
    <property type="component" value="Unassembled WGS sequence"/>
</dbReference>
<keyword evidence="3" id="KW-0863">Zinc-finger</keyword>
<name>A0A9W9UPR6_PENBR</name>
<keyword evidence="2" id="KW-0479">Metal-binding</keyword>
<evidence type="ECO:0008006" key="9">
    <source>
        <dbReference type="Google" id="ProtNLM"/>
    </source>
</evidence>
<comment type="subcellular location">
    <subcellularLocation>
        <location evidence="1">Nucleus</location>
    </subcellularLocation>
</comment>
<dbReference type="PANTHER" id="PTHR46481">
    <property type="entry name" value="ZINC FINGER BED DOMAIN-CONTAINING PROTEIN 4"/>
    <property type="match status" value="1"/>
</dbReference>
<dbReference type="AlphaFoldDB" id="A0A9W9UPR6"/>
<organism evidence="7 8">
    <name type="scientific">Penicillium brevicompactum</name>
    <dbReference type="NCBI Taxonomy" id="5074"/>
    <lineage>
        <taxon>Eukaryota</taxon>
        <taxon>Fungi</taxon>
        <taxon>Dikarya</taxon>
        <taxon>Ascomycota</taxon>
        <taxon>Pezizomycotina</taxon>
        <taxon>Eurotiomycetes</taxon>
        <taxon>Eurotiomycetidae</taxon>
        <taxon>Eurotiales</taxon>
        <taxon>Aspergillaceae</taxon>
        <taxon>Penicillium</taxon>
    </lineage>
</organism>
<feature type="compositionally biased region" description="Polar residues" evidence="6">
    <location>
        <begin position="1"/>
        <end position="18"/>
    </location>
</feature>
<evidence type="ECO:0000256" key="6">
    <source>
        <dbReference type="SAM" id="MobiDB-lite"/>
    </source>
</evidence>
<evidence type="ECO:0000256" key="2">
    <source>
        <dbReference type="ARBA" id="ARBA00022723"/>
    </source>
</evidence>
<dbReference type="SUPFAM" id="SSF140996">
    <property type="entry name" value="Hermes dimerisation domain"/>
    <property type="match status" value="1"/>
</dbReference>
<feature type="compositionally biased region" description="Low complexity" evidence="6">
    <location>
        <begin position="477"/>
        <end position="491"/>
    </location>
</feature>
<feature type="region of interest" description="Disordered" evidence="6">
    <location>
        <begin position="1"/>
        <end position="27"/>
    </location>
</feature>
<keyword evidence="5" id="KW-0539">Nucleus</keyword>